<evidence type="ECO:0000313" key="6">
    <source>
        <dbReference type="EMBL" id="KAJ0982313.1"/>
    </source>
</evidence>
<dbReference type="SUPFAM" id="SSF103473">
    <property type="entry name" value="MFS general substrate transporter"/>
    <property type="match status" value="1"/>
</dbReference>
<dbReference type="GO" id="GO:0016020">
    <property type="term" value="C:membrane"/>
    <property type="evidence" value="ECO:0007669"/>
    <property type="project" value="UniProtKB-SubCell"/>
</dbReference>
<dbReference type="Pfam" id="PF05978">
    <property type="entry name" value="UNC-93"/>
    <property type="match status" value="1"/>
</dbReference>
<evidence type="ECO:0000256" key="2">
    <source>
        <dbReference type="ARBA" id="ARBA00022692"/>
    </source>
</evidence>
<accession>A0A9D5D1F1</accession>
<proteinExistence type="predicted"/>
<dbReference type="OrthoDB" id="196103at2759"/>
<dbReference type="Gene3D" id="1.20.1250.20">
    <property type="entry name" value="MFS general substrate transporter like domains"/>
    <property type="match status" value="1"/>
</dbReference>
<dbReference type="PANTHER" id="PTHR23294">
    <property type="entry name" value="ET TRANSLATION PRODUCT-RELATED"/>
    <property type="match status" value="1"/>
</dbReference>
<comment type="subcellular location">
    <subcellularLocation>
        <location evidence="1">Membrane</location>
        <topology evidence="1">Multi-pass membrane protein</topology>
    </subcellularLocation>
</comment>
<gene>
    <name evidence="6" type="ORF">J5N97_010568</name>
</gene>
<feature type="transmembrane region" description="Helical" evidence="5">
    <location>
        <begin position="118"/>
        <end position="141"/>
    </location>
</feature>
<keyword evidence="3 5" id="KW-1133">Transmembrane helix</keyword>
<dbReference type="InterPro" id="IPR036259">
    <property type="entry name" value="MFS_trans_sf"/>
</dbReference>
<evidence type="ECO:0008006" key="8">
    <source>
        <dbReference type="Google" id="ProtNLM"/>
    </source>
</evidence>
<evidence type="ECO:0000256" key="1">
    <source>
        <dbReference type="ARBA" id="ARBA00004141"/>
    </source>
</evidence>
<feature type="transmembrane region" description="Helical" evidence="5">
    <location>
        <begin position="59"/>
        <end position="78"/>
    </location>
</feature>
<name>A0A9D5D1F1_9LILI</name>
<sequence>MFFKVQLKINVLTRQWRWKIGGGQVNHEAANNANTALYTTFAFFSVLDGSIYNVLGPRLTLLAGCSTYVLYTGSFLYYNHYQHQLFTIIVGAILSVGAGLLWAGQGAIMTLYPPAGHILIFWSIFNMGGIIGVLIPFSLNYNRTTAASMNDGTYIGFMVFMSIGIVLYLAIPPLRQVICNDGLRATNVRYSSVGTKSMEILKLFMNWKMLLMVPASWASNFFYRRTKMVLVLTA</sequence>
<evidence type="ECO:0000256" key="5">
    <source>
        <dbReference type="SAM" id="Phobius"/>
    </source>
</evidence>
<protein>
    <recommendedName>
        <fullName evidence="8">UNC93-like protein</fullName>
    </recommendedName>
</protein>
<comment type="caution">
    <text evidence="6">The sequence shown here is derived from an EMBL/GenBank/DDBJ whole genome shotgun (WGS) entry which is preliminary data.</text>
</comment>
<reference evidence="6" key="2">
    <citation type="journal article" date="2022" name="Hortic Res">
        <title>The genome of Dioscorea zingiberensis sheds light on the biosynthesis, origin and evolution of the medicinally important diosgenin saponins.</title>
        <authorList>
            <person name="Li Y."/>
            <person name="Tan C."/>
            <person name="Li Z."/>
            <person name="Guo J."/>
            <person name="Li S."/>
            <person name="Chen X."/>
            <person name="Wang C."/>
            <person name="Dai X."/>
            <person name="Yang H."/>
            <person name="Song W."/>
            <person name="Hou L."/>
            <person name="Xu J."/>
            <person name="Tong Z."/>
            <person name="Xu A."/>
            <person name="Yuan X."/>
            <person name="Wang W."/>
            <person name="Yang Q."/>
            <person name="Chen L."/>
            <person name="Sun Z."/>
            <person name="Wang K."/>
            <person name="Pan B."/>
            <person name="Chen J."/>
            <person name="Bao Y."/>
            <person name="Liu F."/>
            <person name="Qi X."/>
            <person name="Gang D.R."/>
            <person name="Wen J."/>
            <person name="Li J."/>
        </authorList>
    </citation>
    <scope>NUCLEOTIDE SEQUENCE</scope>
    <source>
        <strain evidence="6">Dzin_1.0</strain>
    </source>
</reference>
<dbReference type="EMBL" id="JAGGNH010000002">
    <property type="protein sequence ID" value="KAJ0982313.1"/>
    <property type="molecule type" value="Genomic_DNA"/>
</dbReference>
<dbReference type="InterPro" id="IPR010291">
    <property type="entry name" value="Ion_channel_UNC-93"/>
</dbReference>
<dbReference type="Proteomes" id="UP001085076">
    <property type="component" value="Miscellaneous, Linkage group lg02"/>
</dbReference>
<evidence type="ECO:0000256" key="4">
    <source>
        <dbReference type="ARBA" id="ARBA00023136"/>
    </source>
</evidence>
<evidence type="ECO:0000313" key="7">
    <source>
        <dbReference type="Proteomes" id="UP001085076"/>
    </source>
</evidence>
<dbReference type="InterPro" id="IPR051617">
    <property type="entry name" value="UNC-93-like_regulator"/>
</dbReference>
<organism evidence="6 7">
    <name type="scientific">Dioscorea zingiberensis</name>
    <dbReference type="NCBI Taxonomy" id="325984"/>
    <lineage>
        <taxon>Eukaryota</taxon>
        <taxon>Viridiplantae</taxon>
        <taxon>Streptophyta</taxon>
        <taxon>Embryophyta</taxon>
        <taxon>Tracheophyta</taxon>
        <taxon>Spermatophyta</taxon>
        <taxon>Magnoliopsida</taxon>
        <taxon>Liliopsida</taxon>
        <taxon>Dioscoreales</taxon>
        <taxon>Dioscoreaceae</taxon>
        <taxon>Dioscorea</taxon>
    </lineage>
</organism>
<evidence type="ECO:0000256" key="3">
    <source>
        <dbReference type="ARBA" id="ARBA00022989"/>
    </source>
</evidence>
<feature type="transmembrane region" description="Helical" evidence="5">
    <location>
        <begin position="85"/>
        <end position="112"/>
    </location>
</feature>
<keyword evidence="7" id="KW-1185">Reference proteome</keyword>
<keyword evidence="4 5" id="KW-0472">Membrane</keyword>
<feature type="transmembrane region" description="Helical" evidence="5">
    <location>
        <begin position="204"/>
        <end position="223"/>
    </location>
</feature>
<dbReference type="PANTHER" id="PTHR23294:SF59">
    <property type="entry name" value="UNC93-LIKE PROTEIN C922.05C"/>
    <property type="match status" value="1"/>
</dbReference>
<dbReference type="AlphaFoldDB" id="A0A9D5D1F1"/>
<reference evidence="6" key="1">
    <citation type="submission" date="2021-03" db="EMBL/GenBank/DDBJ databases">
        <authorList>
            <person name="Li Z."/>
            <person name="Yang C."/>
        </authorList>
    </citation>
    <scope>NUCLEOTIDE SEQUENCE</scope>
    <source>
        <strain evidence="6">Dzin_1.0</strain>
        <tissue evidence="6">Leaf</tissue>
    </source>
</reference>
<keyword evidence="2 5" id="KW-0812">Transmembrane</keyword>
<feature type="transmembrane region" description="Helical" evidence="5">
    <location>
        <begin position="153"/>
        <end position="171"/>
    </location>
</feature>